<protein>
    <submittedName>
        <fullName evidence="2">Uncharacterized protein</fullName>
    </submittedName>
</protein>
<evidence type="ECO:0000313" key="2">
    <source>
        <dbReference type="EMBL" id="GBO07518.1"/>
    </source>
</evidence>
<sequence>MDDRSPDPVQKSEWMTDLLIQFRDLSGWQISRFSSEISVDDRSPDSVQRSEWMTDLLMHKERSISQQHICQKSKAGVNLVSKKNPLGLEYIKAKLTESIIHYGTIVRKIRNVQGDLLHVMHVSIDRNFPHPEQHSAQGQPLDSAPKKESRRFGVRNRTFSQRKKRF</sequence>
<dbReference type="EMBL" id="BGPR01033536">
    <property type="protein sequence ID" value="GBO07518.1"/>
    <property type="molecule type" value="Genomic_DNA"/>
</dbReference>
<proteinExistence type="predicted"/>
<keyword evidence="3" id="KW-1185">Reference proteome</keyword>
<feature type="region of interest" description="Disordered" evidence="1">
    <location>
        <begin position="128"/>
        <end position="166"/>
    </location>
</feature>
<evidence type="ECO:0000313" key="3">
    <source>
        <dbReference type="Proteomes" id="UP000499080"/>
    </source>
</evidence>
<feature type="compositionally biased region" description="Basic residues" evidence="1">
    <location>
        <begin position="152"/>
        <end position="166"/>
    </location>
</feature>
<evidence type="ECO:0000256" key="1">
    <source>
        <dbReference type="SAM" id="MobiDB-lite"/>
    </source>
</evidence>
<name>A0A4Y2U3W0_ARAVE</name>
<organism evidence="2 3">
    <name type="scientific">Araneus ventricosus</name>
    <name type="common">Orbweaver spider</name>
    <name type="synonym">Epeira ventricosa</name>
    <dbReference type="NCBI Taxonomy" id="182803"/>
    <lineage>
        <taxon>Eukaryota</taxon>
        <taxon>Metazoa</taxon>
        <taxon>Ecdysozoa</taxon>
        <taxon>Arthropoda</taxon>
        <taxon>Chelicerata</taxon>
        <taxon>Arachnida</taxon>
        <taxon>Araneae</taxon>
        <taxon>Araneomorphae</taxon>
        <taxon>Entelegynae</taxon>
        <taxon>Araneoidea</taxon>
        <taxon>Araneidae</taxon>
        <taxon>Araneus</taxon>
    </lineage>
</organism>
<comment type="caution">
    <text evidence="2">The sequence shown here is derived from an EMBL/GenBank/DDBJ whole genome shotgun (WGS) entry which is preliminary data.</text>
</comment>
<dbReference type="AlphaFoldDB" id="A0A4Y2U3W0"/>
<accession>A0A4Y2U3W0</accession>
<gene>
    <name evidence="2" type="ORF">AVEN_201892_1</name>
</gene>
<dbReference type="Proteomes" id="UP000499080">
    <property type="component" value="Unassembled WGS sequence"/>
</dbReference>
<reference evidence="2 3" key="1">
    <citation type="journal article" date="2019" name="Sci. Rep.">
        <title>Orb-weaving spider Araneus ventricosus genome elucidates the spidroin gene catalogue.</title>
        <authorList>
            <person name="Kono N."/>
            <person name="Nakamura H."/>
            <person name="Ohtoshi R."/>
            <person name="Moran D.A.P."/>
            <person name="Shinohara A."/>
            <person name="Yoshida Y."/>
            <person name="Fujiwara M."/>
            <person name="Mori M."/>
            <person name="Tomita M."/>
            <person name="Arakawa K."/>
        </authorList>
    </citation>
    <scope>NUCLEOTIDE SEQUENCE [LARGE SCALE GENOMIC DNA]</scope>
</reference>